<proteinExistence type="predicted"/>
<dbReference type="InterPro" id="IPR027417">
    <property type="entry name" value="P-loop_NTPase"/>
</dbReference>
<evidence type="ECO:0000256" key="3">
    <source>
        <dbReference type="ARBA" id="ARBA00022763"/>
    </source>
</evidence>
<evidence type="ECO:0000256" key="14">
    <source>
        <dbReference type="ARBA" id="ARBA00048988"/>
    </source>
</evidence>
<dbReference type="PANTHER" id="PTHR11070:SF2">
    <property type="entry name" value="ATP-DEPENDENT DNA HELICASE SRS2"/>
    <property type="match status" value="1"/>
</dbReference>
<keyword evidence="1" id="KW-0540">Nuclease</keyword>
<dbReference type="Gene3D" id="3.40.50.300">
    <property type="entry name" value="P-loop containing nucleotide triphosphate hydrolases"/>
    <property type="match status" value="4"/>
</dbReference>
<evidence type="ECO:0000256" key="10">
    <source>
        <dbReference type="ARBA" id="ARBA00023235"/>
    </source>
</evidence>
<dbReference type="EMBL" id="LIBE01000041">
    <property type="protein sequence ID" value="KRO85403.1"/>
    <property type="molecule type" value="Genomic_DNA"/>
</dbReference>
<dbReference type="GO" id="GO:0004527">
    <property type="term" value="F:exonuclease activity"/>
    <property type="evidence" value="ECO:0007669"/>
    <property type="project" value="UniProtKB-KW"/>
</dbReference>
<dbReference type="Gene3D" id="1.10.486.10">
    <property type="entry name" value="PCRA, domain 4"/>
    <property type="match status" value="1"/>
</dbReference>
<keyword evidence="8" id="KW-0238">DNA-binding</keyword>
<evidence type="ECO:0000256" key="11">
    <source>
        <dbReference type="ARBA" id="ARBA00034617"/>
    </source>
</evidence>
<evidence type="ECO:0000259" key="17">
    <source>
        <dbReference type="PROSITE" id="PS51217"/>
    </source>
</evidence>
<evidence type="ECO:0000256" key="1">
    <source>
        <dbReference type="ARBA" id="ARBA00022722"/>
    </source>
</evidence>
<evidence type="ECO:0000256" key="9">
    <source>
        <dbReference type="ARBA" id="ARBA00023204"/>
    </source>
</evidence>
<dbReference type="Pfam" id="PF13361">
    <property type="entry name" value="UvrD_C"/>
    <property type="match status" value="1"/>
</dbReference>
<evidence type="ECO:0000256" key="7">
    <source>
        <dbReference type="ARBA" id="ARBA00022840"/>
    </source>
</evidence>
<dbReference type="SUPFAM" id="SSF52540">
    <property type="entry name" value="P-loop containing nucleoside triphosphate hydrolases"/>
    <property type="match status" value="1"/>
</dbReference>
<dbReference type="Gene3D" id="3.90.320.10">
    <property type="match status" value="1"/>
</dbReference>
<evidence type="ECO:0000256" key="5">
    <source>
        <dbReference type="ARBA" id="ARBA00022806"/>
    </source>
</evidence>
<feature type="binding site" evidence="15">
    <location>
        <begin position="25"/>
        <end position="32"/>
    </location>
    <ligand>
        <name>ATP</name>
        <dbReference type="ChEBI" id="CHEBI:30616"/>
    </ligand>
</feature>
<dbReference type="GO" id="GO:0043138">
    <property type="term" value="F:3'-5' DNA helicase activity"/>
    <property type="evidence" value="ECO:0007669"/>
    <property type="project" value="UniProtKB-EC"/>
</dbReference>
<sequence length="1181" mass="132124">MTGVVEDSGEREMALDHENSYIVQAPAGSGKTELLTLRYMSLLARCDEPEEVLAITFTRKAASEMRDRIIKSLQAAKDHRSKYSITLLMSDSEENPIKDSLKRQNFRIANSVLDADAEKGWNLDRHPGRLRIQTIDSFNIYLANQLPIASRVGGDLSVTTDVTPLFQSAITATLSLLEDESDDGASVRALFSHLDNDISRIEPLLLSLLNKRDQWLDSLSALLFNPIDAQNTLKNYIDELAVETLESLADYLAPYAATLIQLNNYTSEHWLAKNGPGPIALTSMPTVSSEDLEHWTQLTRLLLTGSGSWRARITVTEGFPNPKNVPKELTETAAKAIQEIKDLISEIAESPQGELIRYSLQTLTGLPSAASINNQWPLLSALLKTLRRLNQELILEFTRRSVIDHTQAGGAAVAALADYDGPTELALALDSKLSHILIDEFQDTSERQIELIKRLISGWTPGDGRTLFVVGDAMQSCYNFRNANVGIYLNVRANGIDDHPVLPLDLTMNFRSQAPLVRKINQIFSQAFPEHENISQGAVRYSNSVAGREALTIAPLSATWISYPESERLPEAKSLEAKKIAERVKQLKADDPSASIAILARTRNQFKHIVAEFRAEGIDWLATDIDRLSTLTIISDLIALLRALINPADKIAWLAILRAPWCGLDSADLFYVVNSDKNASIWKNLQTLSRSLTESQNDEYTLSKEGLARVTAISSTLDVLLQARMHCSVRELMECAWQLLGGDALIANNVEERSVAYFFTQCDQHENCYGIDDVEAFAETIEQSFIPSEINEAESQESGTVHLMTIHKSKGLQYDHVIIPQLNGKSRSNDKDLVILHNRLNRRGVARLFIAALPDPGNETGGNKQPDDTLYEFVKGEHKQKDLYEETRLIYIAMTRAKHSVSLYATLPENTDKEGNAKALAPANNCLLARIWEPLLGLSDFSPAQIAIGAPTKNTPVESADDFPAITPIKRFRTVCRVSEDQMRIITEQLAPTLAEEKANEDTQDKERQLSKLLGTLSHAFLEAFCLSAFDPEVTLHALAPRWRRKLIRLGVDEAQAEARIVETQRELLRCLNGSNRWVFDSVGVQAECELKLATSERQGDEEYHKHRVVDRTLVVNEERWIIDFKTSHKHEAQTEEEFIASQKEEYRPQLESYGELFRGFEDTPQRLALLLTSIDALVEL</sequence>
<evidence type="ECO:0000256" key="15">
    <source>
        <dbReference type="PROSITE-ProRule" id="PRU00560"/>
    </source>
</evidence>
<dbReference type="PROSITE" id="PS51217">
    <property type="entry name" value="UVRD_HELICASE_CTER"/>
    <property type="match status" value="1"/>
</dbReference>
<keyword evidence="9" id="KW-0234">DNA repair</keyword>
<comment type="caution">
    <text evidence="18">The sequence shown here is derived from an EMBL/GenBank/DDBJ whole genome shotgun (WGS) entry which is preliminary data.</text>
</comment>
<evidence type="ECO:0000313" key="19">
    <source>
        <dbReference type="Proteomes" id="UP000051547"/>
    </source>
</evidence>
<dbReference type="PANTHER" id="PTHR11070">
    <property type="entry name" value="UVRD / RECB / PCRA DNA HELICASE FAMILY MEMBER"/>
    <property type="match status" value="1"/>
</dbReference>
<dbReference type="PROSITE" id="PS51198">
    <property type="entry name" value="UVRD_HELICASE_ATP_BIND"/>
    <property type="match status" value="1"/>
</dbReference>
<keyword evidence="10" id="KW-0413">Isomerase</keyword>
<keyword evidence="2 15" id="KW-0547">Nucleotide-binding</keyword>
<dbReference type="InterPro" id="IPR014016">
    <property type="entry name" value="UvrD-like_ATP-bd"/>
</dbReference>
<evidence type="ECO:0000313" key="18">
    <source>
        <dbReference type="EMBL" id="KRO85403.1"/>
    </source>
</evidence>
<feature type="domain" description="UvrD-like helicase C-terminal" evidence="17">
    <location>
        <begin position="536"/>
        <end position="811"/>
    </location>
</feature>
<evidence type="ECO:0000256" key="12">
    <source>
        <dbReference type="ARBA" id="ARBA00034808"/>
    </source>
</evidence>
<accession>A0A0R2TJV5</accession>
<evidence type="ECO:0000256" key="6">
    <source>
        <dbReference type="ARBA" id="ARBA00022839"/>
    </source>
</evidence>
<dbReference type="GO" id="GO:0016887">
    <property type="term" value="F:ATP hydrolysis activity"/>
    <property type="evidence" value="ECO:0007669"/>
    <property type="project" value="RHEA"/>
</dbReference>
<dbReference type="GO" id="GO:0005524">
    <property type="term" value="F:ATP binding"/>
    <property type="evidence" value="ECO:0007669"/>
    <property type="project" value="UniProtKB-UniRule"/>
</dbReference>
<comment type="catalytic activity">
    <reaction evidence="11">
        <text>Couples ATP hydrolysis with the unwinding of duplex DNA by translocating in the 3'-5' direction.</text>
        <dbReference type="EC" id="5.6.2.4"/>
    </reaction>
</comment>
<dbReference type="InterPro" id="IPR014017">
    <property type="entry name" value="DNA_helicase_UvrD-like_C"/>
</dbReference>
<dbReference type="Proteomes" id="UP000051547">
    <property type="component" value="Unassembled WGS sequence"/>
</dbReference>
<protein>
    <recommendedName>
        <fullName evidence="12">DNA 3'-5' helicase</fullName>
        <ecNumber evidence="12">5.6.2.4</ecNumber>
    </recommendedName>
    <alternativeName>
        <fullName evidence="13">DNA 3'-5' helicase II</fullName>
    </alternativeName>
</protein>
<keyword evidence="3" id="KW-0227">DNA damage</keyword>
<keyword evidence="6" id="KW-0269">Exonuclease</keyword>
<feature type="domain" description="UvrD-like helicase ATP-binding" evidence="16">
    <location>
        <begin position="4"/>
        <end position="513"/>
    </location>
</feature>
<organism evidence="18 19">
    <name type="scientific">OM182 bacterium BACL3 MAG-120920-bin41</name>
    <dbReference type="NCBI Taxonomy" id="1655580"/>
    <lineage>
        <taxon>Bacteria</taxon>
        <taxon>Pseudomonadati</taxon>
        <taxon>Pseudomonadota</taxon>
        <taxon>Gammaproteobacteria</taxon>
        <taxon>OMG group</taxon>
        <taxon>OM182 clade</taxon>
    </lineage>
</organism>
<comment type="catalytic activity">
    <reaction evidence="14">
        <text>ATP + H2O = ADP + phosphate + H(+)</text>
        <dbReference type="Rhea" id="RHEA:13065"/>
        <dbReference type="ChEBI" id="CHEBI:15377"/>
        <dbReference type="ChEBI" id="CHEBI:15378"/>
        <dbReference type="ChEBI" id="CHEBI:30616"/>
        <dbReference type="ChEBI" id="CHEBI:43474"/>
        <dbReference type="ChEBI" id="CHEBI:456216"/>
        <dbReference type="EC" id="5.6.2.4"/>
    </reaction>
</comment>
<evidence type="ECO:0000256" key="13">
    <source>
        <dbReference type="ARBA" id="ARBA00034923"/>
    </source>
</evidence>
<evidence type="ECO:0000256" key="8">
    <source>
        <dbReference type="ARBA" id="ARBA00023125"/>
    </source>
</evidence>
<dbReference type="InterPro" id="IPR011604">
    <property type="entry name" value="PDDEXK-like_dom_sf"/>
</dbReference>
<reference evidence="18 19" key="1">
    <citation type="submission" date="2015-10" db="EMBL/GenBank/DDBJ databases">
        <title>Metagenome-Assembled Genomes uncover a global brackish microbiome.</title>
        <authorList>
            <person name="Hugerth L.W."/>
            <person name="Larsson J."/>
            <person name="Alneberg J."/>
            <person name="Lindh M.V."/>
            <person name="Legrand C."/>
            <person name="Pinhassi J."/>
            <person name="Andersson A.F."/>
        </authorList>
    </citation>
    <scope>NUCLEOTIDE SEQUENCE [LARGE SCALE GENOMIC DNA]</scope>
    <source>
        <strain evidence="18">BACL4 MAG-120920-bin41</strain>
    </source>
</reference>
<evidence type="ECO:0000256" key="4">
    <source>
        <dbReference type="ARBA" id="ARBA00022801"/>
    </source>
</evidence>
<dbReference type="GO" id="GO:0005829">
    <property type="term" value="C:cytosol"/>
    <property type="evidence" value="ECO:0007669"/>
    <property type="project" value="TreeGrafter"/>
</dbReference>
<dbReference type="Pfam" id="PF00580">
    <property type="entry name" value="UvrD-helicase"/>
    <property type="match status" value="1"/>
</dbReference>
<evidence type="ECO:0000256" key="2">
    <source>
        <dbReference type="ARBA" id="ARBA00022741"/>
    </source>
</evidence>
<dbReference type="EC" id="5.6.2.4" evidence="12"/>
<evidence type="ECO:0000259" key="16">
    <source>
        <dbReference type="PROSITE" id="PS51198"/>
    </source>
</evidence>
<keyword evidence="4 15" id="KW-0378">Hydrolase</keyword>
<dbReference type="GO" id="GO:0003677">
    <property type="term" value="F:DNA binding"/>
    <property type="evidence" value="ECO:0007669"/>
    <property type="project" value="UniProtKB-KW"/>
</dbReference>
<gene>
    <name evidence="18" type="ORF">ABR72_11635</name>
</gene>
<dbReference type="GO" id="GO:0033202">
    <property type="term" value="C:DNA helicase complex"/>
    <property type="evidence" value="ECO:0007669"/>
    <property type="project" value="TreeGrafter"/>
</dbReference>
<keyword evidence="7 15" id="KW-0067">ATP-binding</keyword>
<keyword evidence="5 15" id="KW-0347">Helicase</keyword>
<name>A0A0R2TJV5_9GAMM</name>
<dbReference type="AlphaFoldDB" id="A0A0R2TJV5"/>
<dbReference type="InterPro" id="IPR000212">
    <property type="entry name" value="DNA_helicase_UvrD/REP"/>
</dbReference>
<dbReference type="GO" id="GO:0000725">
    <property type="term" value="P:recombinational repair"/>
    <property type="evidence" value="ECO:0007669"/>
    <property type="project" value="TreeGrafter"/>
</dbReference>